<dbReference type="AlphaFoldDB" id="A0A1F7U652"/>
<accession>A0A1F7U652</accession>
<feature type="region of interest" description="Disordered" evidence="1">
    <location>
        <begin position="49"/>
        <end position="69"/>
    </location>
</feature>
<evidence type="ECO:0000256" key="1">
    <source>
        <dbReference type="SAM" id="MobiDB-lite"/>
    </source>
</evidence>
<feature type="compositionally biased region" description="Polar residues" evidence="1">
    <location>
        <begin position="49"/>
        <end position="60"/>
    </location>
</feature>
<proteinExistence type="predicted"/>
<comment type="caution">
    <text evidence="2">The sequence shown here is derived from an EMBL/GenBank/DDBJ whole genome shotgun (WGS) entry which is preliminary data.</text>
</comment>
<reference evidence="2 3" key="1">
    <citation type="journal article" date="2016" name="Nat. Commun.">
        <title>Thousands of microbial genomes shed light on interconnected biogeochemical processes in an aquifer system.</title>
        <authorList>
            <person name="Anantharaman K."/>
            <person name="Brown C.T."/>
            <person name="Hug L.A."/>
            <person name="Sharon I."/>
            <person name="Castelle C.J."/>
            <person name="Probst A.J."/>
            <person name="Thomas B.C."/>
            <person name="Singh A."/>
            <person name="Wilkins M.J."/>
            <person name="Karaoz U."/>
            <person name="Brodie E.L."/>
            <person name="Williams K.H."/>
            <person name="Hubbard S.S."/>
            <person name="Banfield J.F."/>
        </authorList>
    </citation>
    <scope>NUCLEOTIDE SEQUENCE [LARGE SCALE GENOMIC DNA]</scope>
</reference>
<evidence type="ECO:0000313" key="2">
    <source>
        <dbReference type="EMBL" id="OGL73157.1"/>
    </source>
</evidence>
<organism evidence="2 3">
    <name type="scientific">Candidatus Uhrbacteria bacterium RIFCSPHIGHO2_02_FULL_60_10</name>
    <dbReference type="NCBI Taxonomy" id="1802392"/>
    <lineage>
        <taxon>Bacteria</taxon>
        <taxon>Candidatus Uhriibacteriota</taxon>
    </lineage>
</organism>
<sequence>MQVDVVVPVVAVWQSLQLLLVSPRAASHTALALQPQSAWQEATVSPRSASHLKSLSQPQSEAHAATVSPASQRPSLLQATSVAVPVEVVAWQSRQLLLVSPRAASHTALALQPQSVAQLWGDSPRGGWQTESRLHPQSAWQEATVSPKAASQAPFRLQVSALAVVAWQSRQFSAVSPRAASHALSASHPQSAGQEVTVSPKAASQAPLELQVALDTVSVRELVPKVCAITKIDSPRDKAMAAKTPTPTGTNPRKRIIWADKFLCT</sequence>
<dbReference type="Proteomes" id="UP000177088">
    <property type="component" value="Unassembled WGS sequence"/>
</dbReference>
<dbReference type="EMBL" id="MGEA01000068">
    <property type="protein sequence ID" value="OGL73157.1"/>
    <property type="molecule type" value="Genomic_DNA"/>
</dbReference>
<evidence type="ECO:0000313" key="3">
    <source>
        <dbReference type="Proteomes" id="UP000177088"/>
    </source>
</evidence>
<protein>
    <submittedName>
        <fullName evidence="2">Uncharacterized protein</fullName>
    </submittedName>
</protein>
<gene>
    <name evidence="2" type="ORF">A3C96_01545</name>
</gene>
<name>A0A1F7U652_9BACT</name>